<dbReference type="PANTHER" id="PTHR46560">
    <property type="entry name" value="CYPHER, ISOFORM B"/>
    <property type="match status" value="1"/>
</dbReference>
<dbReference type="PROSITE" id="PS51034">
    <property type="entry name" value="ZP_2"/>
    <property type="match status" value="1"/>
</dbReference>
<dbReference type="STRING" id="37001.A0A1A9WJQ7"/>
<evidence type="ECO:0000259" key="1">
    <source>
        <dbReference type="PROSITE" id="PS51034"/>
    </source>
</evidence>
<proteinExistence type="predicted"/>
<evidence type="ECO:0000313" key="3">
    <source>
        <dbReference type="Proteomes" id="UP000091820"/>
    </source>
</evidence>
<protein>
    <submittedName>
        <fullName evidence="2">ZP domain-containing protein</fullName>
    </submittedName>
</protein>
<feature type="domain" description="ZP" evidence="1">
    <location>
        <begin position="35"/>
        <end position="109"/>
    </location>
</feature>
<organism evidence="2 3">
    <name type="scientific">Glossina brevipalpis</name>
    <dbReference type="NCBI Taxonomy" id="37001"/>
    <lineage>
        <taxon>Eukaryota</taxon>
        <taxon>Metazoa</taxon>
        <taxon>Ecdysozoa</taxon>
        <taxon>Arthropoda</taxon>
        <taxon>Hexapoda</taxon>
        <taxon>Insecta</taxon>
        <taxon>Pterygota</taxon>
        <taxon>Neoptera</taxon>
        <taxon>Endopterygota</taxon>
        <taxon>Diptera</taxon>
        <taxon>Brachycera</taxon>
        <taxon>Muscomorpha</taxon>
        <taxon>Hippoboscoidea</taxon>
        <taxon>Glossinidae</taxon>
        <taxon>Glossina</taxon>
    </lineage>
</organism>
<evidence type="ECO:0000313" key="2">
    <source>
        <dbReference type="EnsemblMetazoa" id="GBRI022231-PA"/>
    </source>
</evidence>
<dbReference type="InterPro" id="IPR001507">
    <property type="entry name" value="ZP_dom"/>
</dbReference>
<accession>A0A1A9WJQ7</accession>
<reference evidence="2" key="2">
    <citation type="submission" date="2020-05" db="UniProtKB">
        <authorList>
            <consortium name="EnsemblMetazoa"/>
        </authorList>
    </citation>
    <scope>IDENTIFICATION</scope>
    <source>
        <strain evidence="2">IAEA</strain>
    </source>
</reference>
<sequence>MEGSPDTYIKRVFMQVTAQEPPTTLQEFAPHVSATCKAGTMNIKVKFDGPYSGAVHARDYRTSACMAMGDGSDAIAFSLNLLAKQGSTDYCGVLVSNVSGNNVRKQFHY</sequence>
<dbReference type="Proteomes" id="UP000091820">
    <property type="component" value="Unassembled WGS sequence"/>
</dbReference>
<dbReference type="PANTHER" id="PTHR46560:SF9">
    <property type="entry name" value="ZP DOMAIN-CONTAINING PROTEIN"/>
    <property type="match status" value="1"/>
</dbReference>
<dbReference type="VEuPathDB" id="VectorBase:GBRI022231"/>
<dbReference type="AlphaFoldDB" id="A0A1A9WJQ7"/>
<name>A0A1A9WJQ7_9MUSC</name>
<keyword evidence="3" id="KW-1185">Reference proteome</keyword>
<reference evidence="3" key="1">
    <citation type="submission" date="2014-03" db="EMBL/GenBank/DDBJ databases">
        <authorList>
            <person name="Aksoy S."/>
            <person name="Warren W."/>
            <person name="Wilson R.K."/>
        </authorList>
    </citation>
    <scope>NUCLEOTIDE SEQUENCE [LARGE SCALE GENOMIC DNA]</scope>
    <source>
        <strain evidence="3">IAEA</strain>
    </source>
</reference>
<dbReference type="EnsemblMetazoa" id="GBRI022231-RA">
    <property type="protein sequence ID" value="GBRI022231-PA"/>
    <property type="gene ID" value="GBRI022231"/>
</dbReference>